<dbReference type="EMBL" id="JAMTCP010000011">
    <property type="protein sequence ID" value="MCP2258772.1"/>
    <property type="molecule type" value="Genomic_DNA"/>
</dbReference>
<feature type="transmembrane region" description="Helical" evidence="1">
    <location>
        <begin position="219"/>
        <end position="248"/>
    </location>
</feature>
<dbReference type="Pfam" id="PF04307">
    <property type="entry name" value="YdjM"/>
    <property type="match status" value="1"/>
</dbReference>
<organism evidence="2 3">
    <name type="scientific">Streptoalloteichus tenebrarius (strain ATCC 17920 / DSM 40477 / JCM 4838 / CBS 697.72 / NBRC 16177 / NCIMB 11028 / NRRL B-12390 / A12253. 1 / ISP 5477)</name>
    <name type="common">Streptomyces tenebrarius</name>
    <dbReference type="NCBI Taxonomy" id="1933"/>
    <lineage>
        <taxon>Bacteria</taxon>
        <taxon>Bacillati</taxon>
        <taxon>Actinomycetota</taxon>
        <taxon>Actinomycetes</taxon>
        <taxon>Pseudonocardiales</taxon>
        <taxon>Pseudonocardiaceae</taxon>
        <taxon>Streptoalloteichus</taxon>
    </lineage>
</organism>
<keyword evidence="1" id="KW-0812">Transmembrane</keyword>
<dbReference type="Proteomes" id="UP001205311">
    <property type="component" value="Unassembled WGS sequence"/>
</dbReference>
<keyword evidence="1" id="KW-1133">Transmembrane helix</keyword>
<evidence type="ECO:0000313" key="2">
    <source>
        <dbReference type="EMBL" id="MCP2258772.1"/>
    </source>
</evidence>
<sequence>MVERCFNQCKVYRGIATRYDRLVRDYLGGLGLVGLLDWLRDPSDTPYGQCAGTRRRSTASRSSCGDVGKRIRAAKSTCSAAREHLDGRCPNVRRATTIVIMMGRSHAATGWCAGLLVSSCTDHPSPPVVALMACATAGFALLPDLDHRSSTASRLLGPFTRLVSWALRQASSAVYARTRAPGDRARDGEHRHLAHTALFGVGLGLVTALVVAVGGTPAALAVLGLGVLLAAAALGVWVLGVVAVALVLASLAGGTPVAAVDPEQAAFTVGGLVAVGCLVHDLGDLVTHSGVPLLWPLRIRGQAWYRIRPPAGLRFRAGGPFESWLVFPGLIVTGALLLFGVVSPASGG</sequence>
<dbReference type="InterPro" id="IPR007404">
    <property type="entry name" value="YdjM-like"/>
</dbReference>
<evidence type="ECO:0000313" key="3">
    <source>
        <dbReference type="Proteomes" id="UP001205311"/>
    </source>
</evidence>
<feature type="transmembrane region" description="Helical" evidence="1">
    <location>
        <begin position="324"/>
        <end position="342"/>
    </location>
</feature>
<name>A0ABT1HTE4_STRSD</name>
<feature type="transmembrane region" description="Helical" evidence="1">
    <location>
        <begin position="193"/>
        <end position="213"/>
    </location>
</feature>
<keyword evidence="2" id="KW-0378">Hydrolase</keyword>
<dbReference type="GO" id="GO:0016787">
    <property type="term" value="F:hydrolase activity"/>
    <property type="evidence" value="ECO:0007669"/>
    <property type="project" value="UniProtKB-KW"/>
</dbReference>
<proteinExistence type="predicted"/>
<gene>
    <name evidence="2" type="ORF">LX15_002470</name>
</gene>
<reference evidence="2 3" key="1">
    <citation type="submission" date="2022-06" db="EMBL/GenBank/DDBJ databases">
        <title>Genomic Encyclopedia of Archaeal and Bacterial Type Strains, Phase II (KMG-II): from individual species to whole genera.</title>
        <authorList>
            <person name="Goeker M."/>
        </authorList>
    </citation>
    <scope>NUCLEOTIDE SEQUENCE [LARGE SCALE GENOMIC DNA]</scope>
    <source>
        <strain evidence="2 3">DSM 40477</strain>
    </source>
</reference>
<keyword evidence="3" id="KW-1185">Reference proteome</keyword>
<keyword evidence="1" id="KW-0472">Membrane</keyword>
<evidence type="ECO:0000256" key="1">
    <source>
        <dbReference type="SAM" id="Phobius"/>
    </source>
</evidence>
<comment type="caution">
    <text evidence="2">The sequence shown here is derived from an EMBL/GenBank/DDBJ whole genome shotgun (WGS) entry which is preliminary data.</text>
</comment>
<accession>A0ABT1HTE4</accession>
<protein>
    <submittedName>
        <fullName evidence="2">LexA-binding, inner membrane-associated putative hydrolase</fullName>
    </submittedName>
</protein>